<organism evidence="2 3">
    <name type="scientific">Laedolimicola intestinihominis</name>
    <dbReference type="NCBI Taxonomy" id="3133166"/>
    <lineage>
        <taxon>Bacteria</taxon>
        <taxon>Bacillati</taxon>
        <taxon>Bacillota</taxon>
        <taxon>Clostridia</taxon>
        <taxon>Lachnospirales</taxon>
        <taxon>Lachnospiraceae</taxon>
        <taxon>Laedolimicola</taxon>
    </lineage>
</organism>
<name>A0ABV1FLP9_9FIRM</name>
<dbReference type="CDD" id="cd00947">
    <property type="entry name" value="TBP_aldolase_IIB"/>
    <property type="match status" value="1"/>
</dbReference>
<proteinExistence type="predicted"/>
<accession>A0ABV1FLP9</accession>
<gene>
    <name evidence="2" type="ORF">WMO29_16085</name>
</gene>
<keyword evidence="3" id="KW-1185">Reference proteome</keyword>
<dbReference type="PIRSF" id="PIRSF001359">
    <property type="entry name" value="F_bP_aldolase_II"/>
    <property type="match status" value="1"/>
</dbReference>
<sequence length="276" mass="29819">MYISMIELMKKAREGHYCVPAIAVENEHSVRAAIQAAEEKKSPLIMIALYKVNPDIHYFGRIVEDLAIRAKVPVAMCQDHGGTYAEAMWAIRAGFTDVMVDRSTLPFEENIAQVSEIVKVAHAVGVGVEAELGHVGMANQYETDGTGGFTVPEEAIEFVERTGVDALAVAIGTAHGVYSGVPKLQFDLLAELREKVPVPLVLHGGSGTGDENLKKACQMGICKLNISNDLKRGAIANLNEKCKDGMGAYAMYPLLYEGYKNVAAHYMTLCGSEGKA</sequence>
<dbReference type="PANTHER" id="PTHR30304:SF0">
    <property type="entry name" value="D-TAGATOSE-1,6-BISPHOSPHATE ALDOLASE SUBUNIT GATY-RELATED"/>
    <property type="match status" value="1"/>
</dbReference>
<evidence type="ECO:0000256" key="1">
    <source>
        <dbReference type="ARBA" id="ARBA00001947"/>
    </source>
</evidence>
<comment type="cofactor">
    <cofactor evidence="1">
        <name>Zn(2+)</name>
        <dbReference type="ChEBI" id="CHEBI:29105"/>
    </cofactor>
</comment>
<comment type="caution">
    <text evidence="2">The sequence shown here is derived from an EMBL/GenBank/DDBJ whole genome shotgun (WGS) entry which is preliminary data.</text>
</comment>
<dbReference type="PANTHER" id="PTHR30304">
    <property type="entry name" value="D-TAGATOSE-1,6-BISPHOSPHATE ALDOLASE"/>
    <property type="match status" value="1"/>
</dbReference>
<dbReference type="InterPro" id="IPR050246">
    <property type="entry name" value="Class_II_FBP_aldolase"/>
</dbReference>
<evidence type="ECO:0000313" key="3">
    <source>
        <dbReference type="Proteomes" id="UP001438008"/>
    </source>
</evidence>
<dbReference type="Proteomes" id="UP001438008">
    <property type="component" value="Unassembled WGS sequence"/>
</dbReference>
<dbReference type="Gene3D" id="3.20.20.70">
    <property type="entry name" value="Aldolase class I"/>
    <property type="match status" value="1"/>
</dbReference>
<dbReference type="RefSeq" id="WP_178038482.1">
    <property type="nucleotide sequence ID" value="NZ_JBBMFE010000022.1"/>
</dbReference>
<dbReference type="InterPro" id="IPR000771">
    <property type="entry name" value="FBA_II"/>
</dbReference>
<dbReference type="EMBL" id="JBBMFE010000022">
    <property type="protein sequence ID" value="MEQ2473991.1"/>
    <property type="molecule type" value="Genomic_DNA"/>
</dbReference>
<dbReference type="InterPro" id="IPR013785">
    <property type="entry name" value="Aldolase_TIM"/>
</dbReference>
<protein>
    <submittedName>
        <fullName evidence="2">Class II fructose-bisphosphate aldolase</fullName>
    </submittedName>
</protein>
<dbReference type="SUPFAM" id="SSF51569">
    <property type="entry name" value="Aldolase"/>
    <property type="match status" value="1"/>
</dbReference>
<reference evidence="2 3" key="1">
    <citation type="submission" date="2024-03" db="EMBL/GenBank/DDBJ databases">
        <title>Human intestinal bacterial collection.</title>
        <authorList>
            <person name="Pauvert C."/>
            <person name="Hitch T.C.A."/>
            <person name="Clavel T."/>
        </authorList>
    </citation>
    <scope>NUCLEOTIDE SEQUENCE [LARGE SCALE GENOMIC DNA]</scope>
    <source>
        <strain evidence="2 3">CLA-AA-H132</strain>
    </source>
</reference>
<evidence type="ECO:0000313" key="2">
    <source>
        <dbReference type="EMBL" id="MEQ2473991.1"/>
    </source>
</evidence>
<dbReference type="Pfam" id="PF01116">
    <property type="entry name" value="F_bP_aldolase"/>
    <property type="match status" value="1"/>
</dbReference>